<dbReference type="AlphaFoldDB" id="A0A0N1F2N8"/>
<dbReference type="SUPFAM" id="SSF46689">
    <property type="entry name" value="Homeodomain-like"/>
    <property type="match status" value="1"/>
</dbReference>
<sequence length="80" mass="8270">MPASNPDSALARIQSDPGICGGRPVIAGTRMRVSDILDMLAGGATPAEILADFDYLTEQDIAAALAYASAQIDHRVITAA</sequence>
<dbReference type="EMBL" id="LGSZ01000066">
    <property type="protein sequence ID" value="KPH76649.1"/>
    <property type="molecule type" value="Genomic_DNA"/>
</dbReference>
<comment type="caution">
    <text evidence="1">The sequence shown here is derived from an EMBL/GenBank/DDBJ whole genome shotgun (WGS) entry which is preliminary data.</text>
</comment>
<dbReference type="PANTHER" id="PTHR34849">
    <property type="entry name" value="SSL5025 PROTEIN"/>
    <property type="match status" value="1"/>
</dbReference>
<dbReference type="PANTHER" id="PTHR34849:SF3">
    <property type="entry name" value="SSR2962 PROTEIN"/>
    <property type="match status" value="1"/>
</dbReference>
<dbReference type="InterPro" id="IPR009057">
    <property type="entry name" value="Homeodomain-like_sf"/>
</dbReference>
<proteinExistence type="predicted"/>
<dbReference type="Pfam" id="PF04255">
    <property type="entry name" value="DUF433"/>
    <property type="match status" value="1"/>
</dbReference>
<accession>A0A0N1F2N8</accession>
<dbReference type="RefSeq" id="WP_054211430.1">
    <property type="nucleotide sequence ID" value="NZ_LGSZ01000066.1"/>
</dbReference>
<protein>
    <recommendedName>
        <fullName evidence="3">Antitoxin</fullName>
    </recommendedName>
</protein>
<dbReference type="Proteomes" id="UP000037822">
    <property type="component" value="Unassembled WGS sequence"/>
</dbReference>
<dbReference type="InterPro" id="IPR036388">
    <property type="entry name" value="WH-like_DNA-bd_sf"/>
</dbReference>
<keyword evidence="2" id="KW-1185">Reference proteome</keyword>
<dbReference type="Gene3D" id="1.10.10.10">
    <property type="entry name" value="Winged helix-like DNA-binding domain superfamily/Winged helix DNA-binding domain"/>
    <property type="match status" value="1"/>
</dbReference>
<dbReference type="PATRIC" id="fig|1526658.3.peg.4739"/>
<name>A0A0N1F2N8_9HYPH</name>
<evidence type="ECO:0008006" key="3">
    <source>
        <dbReference type="Google" id="ProtNLM"/>
    </source>
</evidence>
<dbReference type="InterPro" id="IPR007367">
    <property type="entry name" value="DUF433"/>
</dbReference>
<reference evidence="1 2" key="1">
    <citation type="submission" date="2015-07" db="EMBL/GenBank/DDBJ databases">
        <title>Whole genome sequencing of Bosea vaviloviae isolated from cave pool.</title>
        <authorList>
            <person name="Tan N.E.H."/>
            <person name="Lee Y.P."/>
            <person name="Gan H.M."/>
            <person name="Barton H."/>
            <person name="Savka M.A."/>
        </authorList>
    </citation>
    <scope>NUCLEOTIDE SEQUENCE [LARGE SCALE GENOMIC DNA]</scope>
    <source>
        <strain evidence="1 2">SD260</strain>
    </source>
</reference>
<evidence type="ECO:0000313" key="1">
    <source>
        <dbReference type="EMBL" id="KPH76649.1"/>
    </source>
</evidence>
<organism evidence="1 2">
    <name type="scientific">Bosea vaviloviae</name>
    <dbReference type="NCBI Taxonomy" id="1526658"/>
    <lineage>
        <taxon>Bacteria</taxon>
        <taxon>Pseudomonadati</taxon>
        <taxon>Pseudomonadota</taxon>
        <taxon>Alphaproteobacteria</taxon>
        <taxon>Hyphomicrobiales</taxon>
        <taxon>Boseaceae</taxon>
        <taxon>Bosea</taxon>
    </lineage>
</organism>
<gene>
    <name evidence="1" type="ORF">AE618_23175</name>
</gene>
<evidence type="ECO:0000313" key="2">
    <source>
        <dbReference type="Proteomes" id="UP000037822"/>
    </source>
</evidence>
<dbReference type="OrthoDB" id="200074at2"/>